<protein>
    <recommendedName>
        <fullName evidence="1">RNase H type-1 domain-containing protein</fullName>
    </recommendedName>
</protein>
<dbReference type="InterPro" id="IPR044730">
    <property type="entry name" value="RNase_H-like_dom_plant"/>
</dbReference>
<proteinExistence type="predicted"/>
<dbReference type="InterPro" id="IPR012337">
    <property type="entry name" value="RNaseH-like_sf"/>
</dbReference>
<dbReference type="InterPro" id="IPR052929">
    <property type="entry name" value="RNase_H-like_EbsB-rel"/>
</dbReference>
<dbReference type="SUPFAM" id="SSF53098">
    <property type="entry name" value="Ribonuclease H-like"/>
    <property type="match status" value="1"/>
</dbReference>
<feature type="domain" description="RNase H type-1" evidence="1">
    <location>
        <begin position="54"/>
        <end position="176"/>
    </location>
</feature>
<organism evidence="2 3">
    <name type="scientific">Sesamum alatum</name>
    <dbReference type="NCBI Taxonomy" id="300844"/>
    <lineage>
        <taxon>Eukaryota</taxon>
        <taxon>Viridiplantae</taxon>
        <taxon>Streptophyta</taxon>
        <taxon>Embryophyta</taxon>
        <taxon>Tracheophyta</taxon>
        <taxon>Spermatophyta</taxon>
        <taxon>Magnoliopsida</taxon>
        <taxon>eudicotyledons</taxon>
        <taxon>Gunneridae</taxon>
        <taxon>Pentapetalae</taxon>
        <taxon>asterids</taxon>
        <taxon>lamiids</taxon>
        <taxon>Lamiales</taxon>
        <taxon>Pedaliaceae</taxon>
        <taxon>Sesamum</taxon>
    </lineage>
</organism>
<dbReference type="PANTHER" id="PTHR47074:SF48">
    <property type="entry name" value="POLYNUCLEOTIDYL TRANSFERASE, RIBONUCLEASE H-LIKE SUPERFAMILY PROTEIN"/>
    <property type="match status" value="1"/>
</dbReference>
<accession>A0AAE1Y1I6</accession>
<evidence type="ECO:0000313" key="2">
    <source>
        <dbReference type="EMBL" id="KAK4421499.1"/>
    </source>
</evidence>
<keyword evidence="3" id="KW-1185">Reference proteome</keyword>
<evidence type="ECO:0000259" key="1">
    <source>
        <dbReference type="Pfam" id="PF13456"/>
    </source>
</evidence>
<sequence length="200" mass="21974">MAMEGEFRAPVQVVDFASRYLSSFLTQAGGFAIHWSLGIPSRWQVPPPIYVKLNFDGATLMGGVQVGVGVVARDELGRCVAWLSRRVERTGDGELAESLAAREAVLLALQKCWPRVIVEGDYAVLIQKLQQKKRDLSTYDPIVADILSFSSCIPSCQFSLVRRSGNTVAHFFAHYCNDFAEGEHLIPTVVVSLVSSDIAK</sequence>
<dbReference type="GO" id="GO:0003676">
    <property type="term" value="F:nucleic acid binding"/>
    <property type="evidence" value="ECO:0007669"/>
    <property type="project" value="InterPro"/>
</dbReference>
<dbReference type="InterPro" id="IPR002156">
    <property type="entry name" value="RNaseH_domain"/>
</dbReference>
<reference evidence="2" key="1">
    <citation type="submission" date="2020-06" db="EMBL/GenBank/DDBJ databases">
        <authorList>
            <person name="Li T."/>
            <person name="Hu X."/>
            <person name="Zhang T."/>
            <person name="Song X."/>
            <person name="Zhang H."/>
            <person name="Dai N."/>
            <person name="Sheng W."/>
            <person name="Hou X."/>
            <person name="Wei L."/>
        </authorList>
    </citation>
    <scope>NUCLEOTIDE SEQUENCE</scope>
    <source>
        <strain evidence="2">3651</strain>
        <tissue evidence="2">Leaf</tissue>
    </source>
</reference>
<dbReference type="Proteomes" id="UP001293254">
    <property type="component" value="Unassembled WGS sequence"/>
</dbReference>
<dbReference type="EMBL" id="JACGWO010000008">
    <property type="protein sequence ID" value="KAK4421499.1"/>
    <property type="molecule type" value="Genomic_DNA"/>
</dbReference>
<comment type="caution">
    <text evidence="2">The sequence shown here is derived from an EMBL/GenBank/DDBJ whole genome shotgun (WGS) entry which is preliminary data.</text>
</comment>
<dbReference type="InterPro" id="IPR036397">
    <property type="entry name" value="RNaseH_sf"/>
</dbReference>
<dbReference type="Gene3D" id="3.30.420.10">
    <property type="entry name" value="Ribonuclease H-like superfamily/Ribonuclease H"/>
    <property type="match status" value="1"/>
</dbReference>
<dbReference type="PANTHER" id="PTHR47074">
    <property type="entry name" value="BNAC02G40300D PROTEIN"/>
    <property type="match status" value="1"/>
</dbReference>
<dbReference type="CDD" id="cd06222">
    <property type="entry name" value="RNase_H_like"/>
    <property type="match status" value="1"/>
</dbReference>
<evidence type="ECO:0000313" key="3">
    <source>
        <dbReference type="Proteomes" id="UP001293254"/>
    </source>
</evidence>
<reference evidence="2" key="2">
    <citation type="journal article" date="2024" name="Plant">
        <title>Genomic evolution and insights into agronomic trait innovations of Sesamum species.</title>
        <authorList>
            <person name="Miao H."/>
            <person name="Wang L."/>
            <person name="Qu L."/>
            <person name="Liu H."/>
            <person name="Sun Y."/>
            <person name="Le M."/>
            <person name="Wang Q."/>
            <person name="Wei S."/>
            <person name="Zheng Y."/>
            <person name="Lin W."/>
            <person name="Duan Y."/>
            <person name="Cao H."/>
            <person name="Xiong S."/>
            <person name="Wang X."/>
            <person name="Wei L."/>
            <person name="Li C."/>
            <person name="Ma Q."/>
            <person name="Ju M."/>
            <person name="Zhao R."/>
            <person name="Li G."/>
            <person name="Mu C."/>
            <person name="Tian Q."/>
            <person name="Mei H."/>
            <person name="Zhang T."/>
            <person name="Gao T."/>
            <person name="Zhang H."/>
        </authorList>
    </citation>
    <scope>NUCLEOTIDE SEQUENCE</scope>
    <source>
        <strain evidence="2">3651</strain>
    </source>
</reference>
<gene>
    <name evidence="2" type="ORF">Salat_2100500</name>
</gene>
<dbReference type="GO" id="GO:0004523">
    <property type="term" value="F:RNA-DNA hybrid ribonuclease activity"/>
    <property type="evidence" value="ECO:0007669"/>
    <property type="project" value="InterPro"/>
</dbReference>
<dbReference type="AlphaFoldDB" id="A0AAE1Y1I6"/>
<dbReference type="Pfam" id="PF13456">
    <property type="entry name" value="RVT_3"/>
    <property type="match status" value="1"/>
</dbReference>
<name>A0AAE1Y1I6_9LAMI</name>